<protein>
    <submittedName>
        <fullName evidence="2">Uncharacterized protein</fullName>
    </submittedName>
</protein>
<proteinExistence type="predicted"/>
<feature type="non-terminal residue" evidence="2">
    <location>
        <position position="1"/>
    </location>
</feature>
<accession>A0A392PFJ0</accession>
<sequence>LESLNLCDGEVSSGLPENMQNDNDSHKRTVDLKWWLTQQLDEGRETGG</sequence>
<keyword evidence="3" id="KW-1185">Reference proteome</keyword>
<evidence type="ECO:0000256" key="1">
    <source>
        <dbReference type="SAM" id="MobiDB-lite"/>
    </source>
</evidence>
<dbReference type="EMBL" id="LXQA010076113">
    <property type="protein sequence ID" value="MCI10407.1"/>
    <property type="molecule type" value="Genomic_DNA"/>
</dbReference>
<organism evidence="2 3">
    <name type="scientific">Trifolium medium</name>
    <dbReference type="NCBI Taxonomy" id="97028"/>
    <lineage>
        <taxon>Eukaryota</taxon>
        <taxon>Viridiplantae</taxon>
        <taxon>Streptophyta</taxon>
        <taxon>Embryophyta</taxon>
        <taxon>Tracheophyta</taxon>
        <taxon>Spermatophyta</taxon>
        <taxon>Magnoliopsida</taxon>
        <taxon>eudicotyledons</taxon>
        <taxon>Gunneridae</taxon>
        <taxon>Pentapetalae</taxon>
        <taxon>rosids</taxon>
        <taxon>fabids</taxon>
        <taxon>Fabales</taxon>
        <taxon>Fabaceae</taxon>
        <taxon>Papilionoideae</taxon>
        <taxon>50 kb inversion clade</taxon>
        <taxon>NPAAA clade</taxon>
        <taxon>Hologalegina</taxon>
        <taxon>IRL clade</taxon>
        <taxon>Trifolieae</taxon>
        <taxon>Trifolium</taxon>
    </lineage>
</organism>
<evidence type="ECO:0000313" key="2">
    <source>
        <dbReference type="EMBL" id="MCI10407.1"/>
    </source>
</evidence>
<dbReference type="AlphaFoldDB" id="A0A392PFJ0"/>
<reference evidence="2 3" key="1">
    <citation type="journal article" date="2018" name="Front. Plant Sci.">
        <title>Red Clover (Trifolium pratense) and Zigzag Clover (T. medium) - A Picture of Genomic Similarities and Differences.</title>
        <authorList>
            <person name="Dluhosova J."/>
            <person name="Istvanek J."/>
            <person name="Nedelnik J."/>
            <person name="Repkova J."/>
        </authorList>
    </citation>
    <scope>NUCLEOTIDE SEQUENCE [LARGE SCALE GENOMIC DNA]</scope>
    <source>
        <strain evidence="3">cv. 10/8</strain>
        <tissue evidence="2">Leaf</tissue>
    </source>
</reference>
<dbReference type="Proteomes" id="UP000265520">
    <property type="component" value="Unassembled WGS sequence"/>
</dbReference>
<name>A0A392PFJ0_9FABA</name>
<feature type="region of interest" description="Disordered" evidence="1">
    <location>
        <begin position="1"/>
        <end position="26"/>
    </location>
</feature>
<evidence type="ECO:0000313" key="3">
    <source>
        <dbReference type="Proteomes" id="UP000265520"/>
    </source>
</evidence>
<comment type="caution">
    <text evidence="2">The sequence shown here is derived from an EMBL/GenBank/DDBJ whole genome shotgun (WGS) entry which is preliminary data.</text>
</comment>